<feature type="chain" id="PRO_5037342308" evidence="4">
    <location>
        <begin position="21"/>
        <end position="397"/>
    </location>
</feature>
<dbReference type="Pfam" id="PF25967">
    <property type="entry name" value="RND-MFP_C"/>
    <property type="match status" value="1"/>
</dbReference>
<dbReference type="AlphaFoldDB" id="A0A916URT9"/>
<evidence type="ECO:0000313" key="9">
    <source>
        <dbReference type="EMBL" id="GGC84187.1"/>
    </source>
</evidence>
<evidence type="ECO:0000259" key="8">
    <source>
        <dbReference type="Pfam" id="PF25967"/>
    </source>
</evidence>
<feature type="region of interest" description="Disordered" evidence="3">
    <location>
        <begin position="376"/>
        <end position="397"/>
    </location>
</feature>
<dbReference type="InterPro" id="IPR058625">
    <property type="entry name" value="MdtA-like_BSH"/>
</dbReference>
<dbReference type="NCBIfam" id="TIGR01730">
    <property type="entry name" value="RND_mfp"/>
    <property type="match status" value="1"/>
</dbReference>
<dbReference type="GO" id="GO:0005886">
    <property type="term" value="C:plasma membrane"/>
    <property type="evidence" value="ECO:0007669"/>
    <property type="project" value="TreeGrafter"/>
</dbReference>
<evidence type="ECO:0000259" key="7">
    <source>
        <dbReference type="Pfam" id="PF25944"/>
    </source>
</evidence>
<dbReference type="RefSeq" id="WP_188611677.1">
    <property type="nucleotide sequence ID" value="NZ_BMGG01000009.1"/>
</dbReference>
<dbReference type="SUPFAM" id="SSF111369">
    <property type="entry name" value="HlyD-like secretion proteins"/>
    <property type="match status" value="1"/>
</dbReference>
<feature type="domain" description="Multidrug resistance protein MdtA-like beta-barrel" evidence="7">
    <location>
        <begin position="250"/>
        <end position="300"/>
    </location>
</feature>
<dbReference type="Gene3D" id="2.40.420.20">
    <property type="match status" value="1"/>
</dbReference>
<dbReference type="InterPro" id="IPR006143">
    <property type="entry name" value="RND_pump_MFP"/>
</dbReference>
<dbReference type="PANTHER" id="PTHR30158">
    <property type="entry name" value="ACRA/E-RELATED COMPONENT OF DRUG EFFLUX TRANSPORTER"/>
    <property type="match status" value="1"/>
</dbReference>
<sequence length="397" mass="42351">MLRSLLARVLPSVALVAALAACNEPATKPPGAGGAGAAAPPAPVVTVAKPVVKQVTEYDDFTGRFEAVDSVEVRSRVSGYLSSVEFKDGAVVKKGDLLFVIDKRPYQAATDQAIAGVNSAQARVQFAKSDLERAQSLQKTGNITEQVLETRRQTALVAQGDLAGANAAVVSAKLNLEFTEIRAPVSGRIGRKLISEGNLVTADSTLLTTIVSLDPIYFYFDIDERSYLAYQRLNRNRGTGGSIASDVLVGVTDERQPTRKGKLDFLDNRIDQATGTLRARALVPNPDLFLAPGMFGTVRIPGSDPYRGVLVPDVAIATDQDRRLVWVLGADDTVSPKVVRPGPRIDGYRLIRSGLDGSETIVINGLQRLRPGIKVKPEMKELPPTAPDPAGANGSKS</sequence>
<comment type="caution">
    <text evidence="9">The sequence shown here is derived from an EMBL/GenBank/DDBJ whole genome shotgun (WGS) entry which is preliminary data.</text>
</comment>
<dbReference type="InterPro" id="IPR058624">
    <property type="entry name" value="MdtA-like_HH"/>
</dbReference>
<gene>
    <name evidence="9" type="primary">mexE2</name>
    <name evidence="9" type="ORF">GCM10010994_47620</name>
</gene>
<feature type="signal peptide" evidence="4">
    <location>
        <begin position="1"/>
        <end position="20"/>
    </location>
</feature>
<proteinExistence type="inferred from homology"/>
<reference evidence="9" key="1">
    <citation type="journal article" date="2014" name="Int. J. Syst. Evol. Microbiol.">
        <title>Complete genome sequence of Corynebacterium casei LMG S-19264T (=DSM 44701T), isolated from a smear-ripened cheese.</title>
        <authorList>
            <consortium name="US DOE Joint Genome Institute (JGI-PGF)"/>
            <person name="Walter F."/>
            <person name="Albersmeier A."/>
            <person name="Kalinowski J."/>
            <person name="Ruckert C."/>
        </authorList>
    </citation>
    <scope>NUCLEOTIDE SEQUENCE</scope>
    <source>
        <strain evidence="9">CGMCC 1.12919</strain>
    </source>
</reference>
<dbReference type="PROSITE" id="PS51257">
    <property type="entry name" value="PROKAR_LIPOPROTEIN"/>
    <property type="match status" value="1"/>
</dbReference>
<feature type="domain" description="Multidrug resistance protein MdtA-like alpha-helical hairpin" evidence="5">
    <location>
        <begin position="111"/>
        <end position="179"/>
    </location>
</feature>
<dbReference type="InterPro" id="IPR058627">
    <property type="entry name" value="MdtA-like_C"/>
</dbReference>
<dbReference type="EMBL" id="BMGG01000009">
    <property type="protein sequence ID" value="GGC84187.1"/>
    <property type="molecule type" value="Genomic_DNA"/>
</dbReference>
<dbReference type="Pfam" id="PF25917">
    <property type="entry name" value="BSH_RND"/>
    <property type="match status" value="1"/>
</dbReference>
<evidence type="ECO:0000256" key="4">
    <source>
        <dbReference type="SAM" id="SignalP"/>
    </source>
</evidence>
<dbReference type="InterPro" id="IPR058626">
    <property type="entry name" value="MdtA-like_b-barrel"/>
</dbReference>
<dbReference type="Pfam" id="PF25876">
    <property type="entry name" value="HH_MFP_RND"/>
    <property type="match status" value="1"/>
</dbReference>
<dbReference type="GO" id="GO:0030313">
    <property type="term" value="C:cell envelope"/>
    <property type="evidence" value="ECO:0007669"/>
    <property type="project" value="UniProtKB-SubCell"/>
</dbReference>
<dbReference type="GO" id="GO:0046677">
    <property type="term" value="P:response to antibiotic"/>
    <property type="evidence" value="ECO:0007669"/>
    <property type="project" value="TreeGrafter"/>
</dbReference>
<evidence type="ECO:0000313" key="10">
    <source>
        <dbReference type="Proteomes" id="UP000637002"/>
    </source>
</evidence>
<dbReference type="Gene3D" id="2.40.30.170">
    <property type="match status" value="1"/>
</dbReference>
<evidence type="ECO:0000256" key="1">
    <source>
        <dbReference type="ARBA" id="ARBA00004196"/>
    </source>
</evidence>
<feature type="domain" description="Multidrug resistance protein MdtA-like C-terminal permuted SH3" evidence="8">
    <location>
        <begin position="309"/>
        <end position="368"/>
    </location>
</feature>
<evidence type="ECO:0000256" key="2">
    <source>
        <dbReference type="ARBA" id="ARBA00009477"/>
    </source>
</evidence>
<evidence type="ECO:0000256" key="3">
    <source>
        <dbReference type="SAM" id="MobiDB-lite"/>
    </source>
</evidence>
<dbReference type="GO" id="GO:0022857">
    <property type="term" value="F:transmembrane transporter activity"/>
    <property type="evidence" value="ECO:0007669"/>
    <property type="project" value="InterPro"/>
</dbReference>
<comment type="subcellular location">
    <subcellularLocation>
        <location evidence="1">Cell envelope</location>
    </subcellularLocation>
</comment>
<dbReference type="PANTHER" id="PTHR30158:SF24">
    <property type="entry name" value="HLYD FAMILY SECRETION PROTEIN"/>
    <property type="match status" value="1"/>
</dbReference>
<evidence type="ECO:0000259" key="6">
    <source>
        <dbReference type="Pfam" id="PF25917"/>
    </source>
</evidence>
<dbReference type="Gene3D" id="1.10.287.470">
    <property type="entry name" value="Helix hairpin bin"/>
    <property type="match status" value="1"/>
</dbReference>
<dbReference type="Proteomes" id="UP000637002">
    <property type="component" value="Unassembled WGS sequence"/>
</dbReference>
<keyword evidence="4" id="KW-0732">Signal</keyword>
<dbReference type="Gene3D" id="2.40.50.100">
    <property type="match status" value="1"/>
</dbReference>
<feature type="domain" description="Multidrug resistance protein MdtA-like barrel-sandwich hybrid" evidence="6">
    <location>
        <begin position="70"/>
        <end position="206"/>
    </location>
</feature>
<dbReference type="Pfam" id="PF25944">
    <property type="entry name" value="Beta-barrel_RND"/>
    <property type="match status" value="1"/>
</dbReference>
<comment type="similarity">
    <text evidence="2">Belongs to the membrane fusion protein (MFP) (TC 8.A.1) family.</text>
</comment>
<name>A0A916URT9_9HYPH</name>
<accession>A0A916URT9</accession>
<keyword evidence="10" id="KW-1185">Reference proteome</keyword>
<protein>
    <submittedName>
        <fullName evidence="9">MexE family multidrug efflux RND transporter periplasmic adaptor subunit</fullName>
    </submittedName>
</protein>
<reference evidence="9" key="2">
    <citation type="submission" date="2020-09" db="EMBL/GenBank/DDBJ databases">
        <authorList>
            <person name="Sun Q."/>
            <person name="Zhou Y."/>
        </authorList>
    </citation>
    <scope>NUCLEOTIDE SEQUENCE</scope>
    <source>
        <strain evidence="9">CGMCC 1.12919</strain>
    </source>
</reference>
<organism evidence="9 10">
    <name type="scientific">Chelatococcus reniformis</name>
    <dbReference type="NCBI Taxonomy" id="1494448"/>
    <lineage>
        <taxon>Bacteria</taxon>
        <taxon>Pseudomonadati</taxon>
        <taxon>Pseudomonadota</taxon>
        <taxon>Alphaproteobacteria</taxon>
        <taxon>Hyphomicrobiales</taxon>
        <taxon>Chelatococcaceae</taxon>
        <taxon>Chelatococcus</taxon>
    </lineage>
</organism>
<evidence type="ECO:0000259" key="5">
    <source>
        <dbReference type="Pfam" id="PF25876"/>
    </source>
</evidence>